<dbReference type="InterPro" id="IPR000757">
    <property type="entry name" value="Beta-glucanase-like"/>
</dbReference>
<dbReference type="SUPFAM" id="SSF49899">
    <property type="entry name" value="Concanavalin A-like lectins/glucanases"/>
    <property type="match status" value="1"/>
</dbReference>
<accession>A0ABQ0L773</accession>
<keyword evidence="3" id="KW-1133">Transmembrane helix</keyword>
<feature type="region of interest" description="Disordered" evidence="2">
    <location>
        <begin position="156"/>
        <end position="176"/>
    </location>
</feature>
<keyword evidence="3" id="KW-0812">Transmembrane</keyword>
<keyword evidence="3" id="KW-0472">Membrane</keyword>
<sequence length="699" mass="74901">MATRPAPLSFASLPPHVAQTTATAGAPNESEPPSPTATGPSPPVTPRTLSFLTPPAHTPTRDPFASQTPPSSSIALPTPPSNPFSPPASVRSFSAGPAGDTGSGYFPSGDSTRTSSLIDIHGTLPRPFSTYSIANNGFGSRPTTASSGNLVGAAANATGASTPTRREAFASPPARPMTLYATPSNARIRRDRPKSTALLDPTAAQQAEDDEIDEKTGKIKKGSPTRPKLRTKLDKPWIGTKDPAQRWAYIITYFMVLVGIGLGVLRMYTGWQSVMLLQGNMCPVLLEDFSSTTTDQLFGTGVDGEGGTFFREVDASGFGNGEFEMTTNSDSNSFVYNNQLYLVPTLTSDVIPEASILDGAVYNLTGCTYNITHSTGYTTTGFGAAGINTTQGEEGDGAISPNAPLDLAAYLDACSAVSNATLGTILPPVMSARISTRKSAKMKFGRVEVVAKLPTGDWLWPAIWMLPVGNVYGSWPLSGEIDIMEARGNGPSYPKQGVNYVRSSLNWGPATFLDAVAKTYGWKTLRRSRYDQAFHTYALEWDETFIRMYVDSRLTHMYELRMTGQTFWQRGDFPSVVQNGSQSVVLENPWVNGTNAAPFDQEFYLIMNVAVGGTNGWFPDGPEKPWLDGSATAPLDFLRAQDQCCPARLLACPGPMVPDLASRYLAARDGHRLGQDVGAVLTATALFIVHYTSSRSTSA</sequence>
<dbReference type="Pfam" id="PF00722">
    <property type="entry name" value="Glyco_hydro_16"/>
    <property type="match status" value="1"/>
</dbReference>
<proteinExistence type="inferred from homology"/>
<evidence type="ECO:0000256" key="1">
    <source>
        <dbReference type="ARBA" id="ARBA00006865"/>
    </source>
</evidence>
<feature type="domain" description="GH16" evidence="4">
    <location>
        <begin position="344"/>
        <end position="638"/>
    </location>
</feature>
<feature type="compositionally biased region" description="Polar residues" evidence="2">
    <location>
        <begin position="65"/>
        <end position="75"/>
    </location>
</feature>
<feature type="compositionally biased region" description="Pro residues" evidence="2">
    <location>
        <begin position="30"/>
        <end position="45"/>
    </location>
</feature>
<dbReference type="PANTHER" id="PTHR10963:SF55">
    <property type="entry name" value="GLYCOSIDE HYDROLASE FAMILY 16 PROTEIN"/>
    <property type="match status" value="1"/>
</dbReference>
<name>A0ABQ0L773_MYCCL</name>
<evidence type="ECO:0000256" key="2">
    <source>
        <dbReference type="SAM" id="MobiDB-lite"/>
    </source>
</evidence>
<dbReference type="PROSITE" id="PS51762">
    <property type="entry name" value="GH16_2"/>
    <property type="match status" value="1"/>
</dbReference>
<gene>
    <name evidence="5" type="ORF">MCHLO_03835</name>
</gene>
<feature type="compositionally biased region" description="Pro residues" evidence="2">
    <location>
        <begin position="77"/>
        <end position="86"/>
    </location>
</feature>
<dbReference type="Proteomes" id="UP000815677">
    <property type="component" value="Unassembled WGS sequence"/>
</dbReference>
<dbReference type="InterPro" id="IPR050546">
    <property type="entry name" value="Glycosyl_Hydrlase_16"/>
</dbReference>
<reference evidence="5" key="1">
    <citation type="submission" date="2014-09" db="EMBL/GenBank/DDBJ databases">
        <title>Genome sequence of the luminous mushroom Mycena chlorophos for searching fungal bioluminescence genes.</title>
        <authorList>
            <person name="Tanaka Y."/>
            <person name="Kasuga D."/>
            <person name="Oba Y."/>
            <person name="Hase S."/>
            <person name="Sato K."/>
            <person name="Oba Y."/>
            <person name="Sakakibara Y."/>
        </authorList>
    </citation>
    <scope>NUCLEOTIDE SEQUENCE</scope>
</reference>
<feature type="region of interest" description="Disordered" evidence="2">
    <location>
        <begin position="1"/>
        <end position="110"/>
    </location>
</feature>
<protein>
    <submittedName>
        <fullName evidence="5">GH16 beta-1 3-glucan recognition protein</fullName>
    </submittedName>
</protein>
<organism evidence="5 6">
    <name type="scientific">Mycena chlorophos</name>
    <name type="common">Agaric fungus</name>
    <name type="synonym">Agaricus chlorophos</name>
    <dbReference type="NCBI Taxonomy" id="658473"/>
    <lineage>
        <taxon>Eukaryota</taxon>
        <taxon>Fungi</taxon>
        <taxon>Dikarya</taxon>
        <taxon>Basidiomycota</taxon>
        <taxon>Agaricomycotina</taxon>
        <taxon>Agaricomycetes</taxon>
        <taxon>Agaricomycetidae</taxon>
        <taxon>Agaricales</taxon>
        <taxon>Marasmiineae</taxon>
        <taxon>Mycenaceae</taxon>
        <taxon>Mycena</taxon>
    </lineage>
</organism>
<dbReference type="EMBL" id="DF842257">
    <property type="protein sequence ID" value="GAT46299.1"/>
    <property type="molecule type" value="Genomic_DNA"/>
</dbReference>
<evidence type="ECO:0000313" key="6">
    <source>
        <dbReference type="Proteomes" id="UP000815677"/>
    </source>
</evidence>
<dbReference type="PANTHER" id="PTHR10963">
    <property type="entry name" value="GLYCOSYL HYDROLASE-RELATED"/>
    <property type="match status" value="1"/>
</dbReference>
<keyword evidence="6" id="KW-1185">Reference proteome</keyword>
<evidence type="ECO:0000256" key="3">
    <source>
        <dbReference type="SAM" id="Phobius"/>
    </source>
</evidence>
<feature type="transmembrane region" description="Helical" evidence="3">
    <location>
        <begin position="247"/>
        <end position="268"/>
    </location>
</feature>
<dbReference type="Gene3D" id="2.60.120.200">
    <property type="match status" value="1"/>
</dbReference>
<feature type="region of interest" description="Disordered" evidence="2">
    <location>
        <begin position="190"/>
        <end position="231"/>
    </location>
</feature>
<evidence type="ECO:0000313" key="5">
    <source>
        <dbReference type="EMBL" id="GAT46299.1"/>
    </source>
</evidence>
<comment type="similarity">
    <text evidence="1">Belongs to the glycosyl hydrolase 16 family.</text>
</comment>
<dbReference type="InterPro" id="IPR013320">
    <property type="entry name" value="ConA-like_dom_sf"/>
</dbReference>
<feature type="compositionally biased region" description="Basic residues" evidence="2">
    <location>
        <begin position="218"/>
        <end position="230"/>
    </location>
</feature>
<evidence type="ECO:0000259" key="4">
    <source>
        <dbReference type="PROSITE" id="PS51762"/>
    </source>
</evidence>